<sequence length="80" mass="8173">MPCPAAARPPAGAADQIMAKLPIPNSTQALRAPALPKNPQTRPISPVSCQNAYRAAGGATDKCAAWAVRKSPDGAVDRAP</sequence>
<dbReference type="EMBL" id="BNEC01000005">
    <property type="protein sequence ID" value="GHI69075.1"/>
    <property type="molecule type" value="Genomic_DNA"/>
</dbReference>
<evidence type="ECO:0000313" key="2">
    <source>
        <dbReference type="Proteomes" id="UP000613974"/>
    </source>
</evidence>
<protein>
    <submittedName>
        <fullName evidence="1">Uncharacterized protein</fullName>
    </submittedName>
</protein>
<name>A0ABQ3SML4_9ACTN</name>
<dbReference type="Proteomes" id="UP000613974">
    <property type="component" value="Unassembled WGS sequence"/>
</dbReference>
<keyword evidence="2" id="KW-1185">Reference proteome</keyword>
<organism evidence="1 2">
    <name type="scientific">Streptomyces nojiriensis</name>
    <dbReference type="NCBI Taxonomy" id="66374"/>
    <lineage>
        <taxon>Bacteria</taxon>
        <taxon>Bacillati</taxon>
        <taxon>Actinomycetota</taxon>
        <taxon>Actinomycetes</taxon>
        <taxon>Kitasatosporales</taxon>
        <taxon>Streptomycetaceae</taxon>
        <taxon>Streptomyces</taxon>
    </lineage>
</organism>
<proteinExistence type="predicted"/>
<evidence type="ECO:0000313" key="1">
    <source>
        <dbReference type="EMBL" id="GHI69075.1"/>
    </source>
</evidence>
<reference evidence="2" key="1">
    <citation type="submission" date="2023-07" db="EMBL/GenBank/DDBJ databases">
        <title>Whole genome shotgun sequence of Streptomyces nojiriensis NBRC 13794.</title>
        <authorList>
            <person name="Komaki H."/>
            <person name="Tamura T."/>
        </authorList>
    </citation>
    <scope>NUCLEOTIDE SEQUENCE [LARGE SCALE GENOMIC DNA]</scope>
    <source>
        <strain evidence="2">NBRC 13794</strain>
    </source>
</reference>
<comment type="caution">
    <text evidence="1">The sequence shown here is derived from an EMBL/GenBank/DDBJ whole genome shotgun (WGS) entry which is preliminary data.</text>
</comment>
<gene>
    <name evidence="1" type="ORF">Snoj_29930</name>
</gene>
<accession>A0ABQ3SML4</accession>